<gene>
    <name evidence="2" type="ORF">SAMN02745174_01910</name>
</gene>
<feature type="transmembrane region" description="Helical" evidence="1">
    <location>
        <begin position="7"/>
        <end position="37"/>
    </location>
</feature>
<dbReference type="Proteomes" id="UP000191153">
    <property type="component" value="Unassembled WGS sequence"/>
</dbReference>
<organism evidence="2 3">
    <name type="scientific">Cetobacterium ceti</name>
    <dbReference type="NCBI Taxonomy" id="180163"/>
    <lineage>
        <taxon>Bacteria</taxon>
        <taxon>Fusobacteriati</taxon>
        <taxon>Fusobacteriota</taxon>
        <taxon>Fusobacteriia</taxon>
        <taxon>Fusobacteriales</taxon>
        <taxon>Fusobacteriaceae</taxon>
        <taxon>Cetobacterium</taxon>
    </lineage>
</organism>
<evidence type="ECO:0000313" key="3">
    <source>
        <dbReference type="Proteomes" id="UP000191153"/>
    </source>
</evidence>
<dbReference type="RefSeq" id="WP_143311337.1">
    <property type="nucleotide sequence ID" value="NZ_FUWX01000014.1"/>
</dbReference>
<dbReference type="AlphaFoldDB" id="A0A1T4PGA9"/>
<protein>
    <submittedName>
        <fullName evidence="2">Uncharacterized protein</fullName>
    </submittedName>
</protein>
<name>A0A1T4PGA9_9FUSO</name>
<feature type="transmembrane region" description="Helical" evidence="1">
    <location>
        <begin position="43"/>
        <end position="70"/>
    </location>
</feature>
<keyword evidence="1" id="KW-0812">Transmembrane</keyword>
<proteinExistence type="predicted"/>
<accession>A0A1T4PGA9</accession>
<keyword evidence="1" id="KW-1133">Transmembrane helix</keyword>
<dbReference type="EMBL" id="FUWX01000014">
    <property type="protein sequence ID" value="SJZ90594.1"/>
    <property type="molecule type" value="Genomic_DNA"/>
</dbReference>
<evidence type="ECO:0000313" key="2">
    <source>
        <dbReference type="EMBL" id="SJZ90594.1"/>
    </source>
</evidence>
<keyword evidence="3" id="KW-1185">Reference proteome</keyword>
<evidence type="ECO:0000256" key="1">
    <source>
        <dbReference type="SAM" id="Phobius"/>
    </source>
</evidence>
<sequence>MIIEFVSLVMLVAVAGSILWIIGNIIVFFLVLLALAIGGILLWPFIVGLVSFILGNWIIFLLLFMFLIWLTKRKRL</sequence>
<keyword evidence="1" id="KW-0472">Membrane</keyword>
<reference evidence="2 3" key="1">
    <citation type="submission" date="2017-02" db="EMBL/GenBank/DDBJ databases">
        <authorList>
            <person name="Peterson S.W."/>
        </authorList>
    </citation>
    <scope>NUCLEOTIDE SEQUENCE [LARGE SCALE GENOMIC DNA]</scope>
    <source>
        <strain evidence="2 3">ATCC 700028</strain>
    </source>
</reference>